<name>A0A7C9HGP7_9MICO</name>
<dbReference type="RefSeq" id="WP_155841097.1">
    <property type="nucleotide sequence ID" value="NZ_BAAAIA010000009.1"/>
</dbReference>
<evidence type="ECO:0000313" key="2">
    <source>
        <dbReference type="Proteomes" id="UP000480122"/>
    </source>
</evidence>
<keyword evidence="2" id="KW-1185">Reference proteome</keyword>
<proteinExistence type="predicted"/>
<dbReference type="GO" id="GO:0016740">
    <property type="term" value="F:transferase activity"/>
    <property type="evidence" value="ECO:0007669"/>
    <property type="project" value="UniProtKB-KW"/>
</dbReference>
<organism evidence="1 2">
    <name type="scientific">Agromyces luteolus</name>
    <dbReference type="NCBI Taxonomy" id="88373"/>
    <lineage>
        <taxon>Bacteria</taxon>
        <taxon>Bacillati</taxon>
        <taxon>Actinomycetota</taxon>
        <taxon>Actinomycetes</taxon>
        <taxon>Micrococcales</taxon>
        <taxon>Microbacteriaceae</taxon>
        <taxon>Agromyces</taxon>
    </lineage>
</organism>
<dbReference type="AlphaFoldDB" id="A0A7C9HGP7"/>
<comment type="caution">
    <text evidence="1">The sequence shown here is derived from an EMBL/GenBank/DDBJ whole genome shotgun (WGS) entry which is preliminary data.</text>
</comment>
<gene>
    <name evidence="1" type="ORF">GLX25_04735</name>
</gene>
<protein>
    <submittedName>
        <fullName evidence="1">Glycosyltransferase family 2 protein</fullName>
    </submittedName>
</protein>
<accession>A0A7C9HGP7</accession>
<reference evidence="1 2" key="1">
    <citation type="submission" date="2019-11" db="EMBL/GenBank/DDBJ databases">
        <title>Agromyces kandeliae sp. nov., isolated from mangrove soil.</title>
        <authorList>
            <person name="Wang R."/>
        </authorList>
    </citation>
    <scope>NUCLEOTIDE SEQUENCE [LARGE SCALE GENOMIC DNA]</scope>
    <source>
        <strain evidence="1 2">JCM 11431</strain>
    </source>
</reference>
<dbReference type="OrthoDB" id="4614415at2"/>
<evidence type="ECO:0000313" key="1">
    <source>
        <dbReference type="EMBL" id="MUN06423.1"/>
    </source>
</evidence>
<dbReference type="InterPro" id="IPR029044">
    <property type="entry name" value="Nucleotide-diphossugar_trans"/>
</dbReference>
<dbReference type="SUPFAM" id="SSF53448">
    <property type="entry name" value="Nucleotide-diphospho-sugar transferases"/>
    <property type="match status" value="1"/>
</dbReference>
<keyword evidence="1" id="KW-0808">Transferase</keyword>
<dbReference type="EMBL" id="WODA01000006">
    <property type="protein sequence ID" value="MUN06423.1"/>
    <property type="molecule type" value="Genomic_DNA"/>
</dbReference>
<dbReference type="Proteomes" id="UP000480122">
    <property type="component" value="Unassembled WGS sequence"/>
</dbReference>
<sequence>MLAFITSLRHPRNSADYGEVEALLADSLRSVLRQESPDFSVWVVGNRRPANLPDRVNWVEVDFAPPSERRGPQTGREAVLLDKGTKLAVGLIAASAERPDHVMLFDADDAVSKRLAGLSAADPEADGWRVVEGWRWSSERRAIRRQPDFHRHCGTAFVVRRDLYEVPDGLGLGASQEELLEAFGERLFRRIGSHRHLSDDLAAEGHPLSPVGFPAVLYRVGTGENHSGVSLGGFGRPIGRAVASEFGVPATRLTPAGLFRSVLPGRRALERMPRLNSIVTGAGRGDDSRRA</sequence>